<protein>
    <submittedName>
        <fullName evidence="6">TetR/AcrR family transcriptional regulator</fullName>
    </submittedName>
</protein>
<dbReference type="Proteomes" id="UP000319897">
    <property type="component" value="Unassembled WGS sequence"/>
</dbReference>
<feature type="domain" description="HTH tetR-type" evidence="5">
    <location>
        <begin position="14"/>
        <end position="74"/>
    </location>
</feature>
<dbReference type="PANTHER" id="PTHR30055">
    <property type="entry name" value="HTH-TYPE TRANSCRIPTIONAL REGULATOR RUTR"/>
    <property type="match status" value="1"/>
</dbReference>
<proteinExistence type="predicted"/>
<evidence type="ECO:0000256" key="4">
    <source>
        <dbReference type="PROSITE-ProRule" id="PRU00335"/>
    </source>
</evidence>
<evidence type="ECO:0000256" key="1">
    <source>
        <dbReference type="ARBA" id="ARBA00023015"/>
    </source>
</evidence>
<evidence type="ECO:0000313" key="7">
    <source>
        <dbReference type="Proteomes" id="UP000319897"/>
    </source>
</evidence>
<keyword evidence="2 4" id="KW-0238">DNA-binding</keyword>
<dbReference type="PRINTS" id="PR00455">
    <property type="entry name" value="HTHTETR"/>
</dbReference>
<keyword evidence="3" id="KW-0804">Transcription</keyword>
<dbReference type="GO" id="GO:0000976">
    <property type="term" value="F:transcription cis-regulatory region binding"/>
    <property type="evidence" value="ECO:0007669"/>
    <property type="project" value="TreeGrafter"/>
</dbReference>
<dbReference type="InterPro" id="IPR009057">
    <property type="entry name" value="Homeodomain-like_sf"/>
</dbReference>
<dbReference type="EMBL" id="VFSU01000022">
    <property type="protein sequence ID" value="TPE61599.1"/>
    <property type="molecule type" value="Genomic_DNA"/>
</dbReference>
<evidence type="ECO:0000256" key="2">
    <source>
        <dbReference type="ARBA" id="ARBA00023125"/>
    </source>
</evidence>
<keyword evidence="7" id="KW-1185">Reference proteome</keyword>
<evidence type="ECO:0000259" key="5">
    <source>
        <dbReference type="PROSITE" id="PS50977"/>
    </source>
</evidence>
<dbReference type="Pfam" id="PF00440">
    <property type="entry name" value="TetR_N"/>
    <property type="match status" value="1"/>
</dbReference>
<feature type="DNA-binding region" description="H-T-H motif" evidence="4">
    <location>
        <begin position="37"/>
        <end position="56"/>
    </location>
</feature>
<sequence>MAEARRARQQRKRDRSREDILTAARAVLLRDGIASVTLEAVAREAGMSKTGLYYYFASKEALVFELMFAVWESQSERVRNAVDDVETGPEALAAVIRNTIGGFAPQMDDFRLAYLLSQVSGQSGLQLSPEQFTRIRPLNNALLSGTVEKLSETGQASVVEPRLLAFLAFVSALGLLTMKGLAESQGDPLLYSDEQLIDGLSKVFAAAAG</sequence>
<reference evidence="6 7" key="1">
    <citation type="submission" date="2019-06" db="EMBL/GenBank/DDBJ databases">
        <authorList>
            <person name="Lee I."/>
            <person name="Jang G.I."/>
            <person name="Hwang C.Y."/>
        </authorList>
    </citation>
    <scope>NUCLEOTIDE SEQUENCE [LARGE SCALE GENOMIC DNA]</scope>
    <source>
        <strain evidence="6 7">PAMC 28131</strain>
    </source>
</reference>
<evidence type="ECO:0000313" key="6">
    <source>
        <dbReference type="EMBL" id="TPE61599.1"/>
    </source>
</evidence>
<dbReference type="SUPFAM" id="SSF46689">
    <property type="entry name" value="Homeodomain-like"/>
    <property type="match status" value="1"/>
</dbReference>
<dbReference type="InterPro" id="IPR050109">
    <property type="entry name" value="HTH-type_TetR-like_transc_reg"/>
</dbReference>
<dbReference type="AlphaFoldDB" id="A0A501XMC6"/>
<dbReference type="GO" id="GO:0003700">
    <property type="term" value="F:DNA-binding transcription factor activity"/>
    <property type="evidence" value="ECO:0007669"/>
    <property type="project" value="TreeGrafter"/>
</dbReference>
<name>A0A501XMC6_9SPHN</name>
<accession>A0A501XMC6</accession>
<dbReference type="Gene3D" id="1.10.10.60">
    <property type="entry name" value="Homeodomain-like"/>
    <property type="match status" value="1"/>
</dbReference>
<comment type="caution">
    <text evidence="6">The sequence shown here is derived from an EMBL/GenBank/DDBJ whole genome shotgun (WGS) entry which is preliminary data.</text>
</comment>
<dbReference type="PANTHER" id="PTHR30055:SF234">
    <property type="entry name" value="HTH-TYPE TRANSCRIPTIONAL REGULATOR BETI"/>
    <property type="match status" value="1"/>
</dbReference>
<gene>
    <name evidence="6" type="ORF">FJQ54_08310</name>
</gene>
<dbReference type="Gene3D" id="1.10.357.10">
    <property type="entry name" value="Tetracycline Repressor, domain 2"/>
    <property type="match status" value="1"/>
</dbReference>
<dbReference type="InterPro" id="IPR001647">
    <property type="entry name" value="HTH_TetR"/>
</dbReference>
<dbReference type="PROSITE" id="PS50977">
    <property type="entry name" value="HTH_TETR_2"/>
    <property type="match status" value="1"/>
</dbReference>
<organism evidence="6 7">
    <name type="scientific">Sandaracinobacter neustonicus</name>
    <dbReference type="NCBI Taxonomy" id="1715348"/>
    <lineage>
        <taxon>Bacteria</taxon>
        <taxon>Pseudomonadati</taxon>
        <taxon>Pseudomonadota</taxon>
        <taxon>Alphaproteobacteria</taxon>
        <taxon>Sphingomonadales</taxon>
        <taxon>Sphingosinicellaceae</taxon>
        <taxon>Sandaracinobacter</taxon>
    </lineage>
</organism>
<dbReference type="OrthoDB" id="9787680at2"/>
<keyword evidence="1" id="KW-0805">Transcription regulation</keyword>
<evidence type="ECO:0000256" key="3">
    <source>
        <dbReference type="ARBA" id="ARBA00023163"/>
    </source>
</evidence>